<dbReference type="PANTHER" id="PTHR11092">
    <property type="entry name" value="SUGAR NUCLEOTIDE EPIMERASE RELATED"/>
    <property type="match status" value="1"/>
</dbReference>
<feature type="domain" description="DUF1731" evidence="3">
    <location>
        <begin position="253"/>
        <end position="299"/>
    </location>
</feature>
<name>A0ABV6NA56_9BACI</name>
<keyword evidence="5" id="KW-1185">Reference proteome</keyword>
<dbReference type="Proteomes" id="UP001589833">
    <property type="component" value="Unassembled WGS sequence"/>
</dbReference>
<evidence type="ECO:0000259" key="3">
    <source>
        <dbReference type="Pfam" id="PF08338"/>
    </source>
</evidence>
<evidence type="ECO:0000313" key="4">
    <source>
        <dbReference type="EMBL" id="MFC0557511.1"/>
    </source>
</evidence>
<dbReference type="NCBIfam" id="TIGR01777">
    <property type="entry name" value="yfcH"/>
    <property type="match status" value="1"/>
</dbReference>
<dbReference type="CDD" id="cd05242">
    <property type="entry name" value="SDR_a8"/>
    <property type="match status" value="1"/>
</dbReference>
<proteinExistence type="inferred from homology"/>
<comment type="similarity">
    <text evidence="1">Belongs to the NAD(P)-dependent epimerase/dehydratase family. SDR39U1 subfamily.</text>
</comment>
<dbReference type="InterPro" id="IPR013549">
    <property type="entry name" value="DUF1731"/>
</dbReference>
<evidence type="ECO:0000256" key="1">
    <source>
        <dbReference type="ARBA" id="ARBA00009353"/>
    </source>
</evidence>
<organism evidence="4 5">
    <name type="scientific">Halalkalibacter alkalisediminis</name>
    <dbReference type="NCBI Taxonomy" id="935616"/>
    <lineage>
        <taxon>Bacteria</taxon>
        <taxon>Bacillati</taxon>
        <taxon>Bacillota</taxon>
        <taxon>Bacilli</taxon>
        <taxon>Bacillales</taxon>
        <taxon>Bacillaceae</taxon>
        <taxon>Halalkalibacter</taxon>
    </lineage>
</organism>
<protein>
    <submittedName>
        <fullName evidence="4">TIGR01777 family oxidoreductase</fullName>
    </submittedName>
</protein>
<gene>
    <name evidence="4" type="ORF">ACFFH4_00395</name>
</gene>
<dbReference type="RefSeq" id="WP_273845859.1">
    <property type="nucleotide sequence ID" value="NZ_JAQQWT010000015.1"/>
</dbReference>
<dbReference type="Gene3D" id="3.40.50.720">
    <property type="entry name" value="NAD(P)-binding Rossmann-like Domain"/>
    <property type="match status" value="1"/>
</dbReference>
<accession>A0ABV6NA56</accession>
<reference evidence="4 5" key="1">
    <citation type="submission" date="2024-09" db="EMBL/GenBank/DDBJ databases">
        <authorList>
            <person name="Sun Q."/>
            <person name="Mori K."/>
        </authorList>
    </citation>
    <scope>NUCLEOTIDE SEQUENCE [LARGE SCALE GENOMIC DNA]</scope>
    <source>
        <strain evidence="4 5">NCAIM B.02301</strain>
    </source>
</reference>
<evidence type="ECO:0000313" key="5">
    <source>
        <dbReference type="Proteomes" id="UP001589833"/>
    </source>
</evidence>
<dbReference type="PANTHER" id="PTHR11092:SF0">
    <property type="entry name" value="EPIMERASE FAMILY PROTEIN SDR39U1"/>
    <property type="match status" value="1"/>
</dbReference>
<dbReference type="InterPro" id="IPR036291">
    <property type="entry name" value="NAD(P)-bd_dom_sf"/>
</dbReference>
<dbReference type="EMBL" id="JBHLTR010000001">
    <property type="protein sequence ID" value="MFC0557511.1"/>
    <property type="molecule type" value="Genomic_DNA"/>
</dbReference>
<comment type="caution">
    <text evidence="4">The sequence shown here is derived from an EMBL/GenBank/DDBJ whole genome shotgun (WGS) entry which is preliminary data.</text>
</comment>
<dbReference type="SUPFAM" id="SSF51735">
    <property type="entry name" value="NAD(P)-binding Rossmann-fold domains"/>
    <property type="match status" value="1"/>
</dbReference>
<dbReference type="InterPro" id="IPR010099">
    <property type="entry name" value="SDR39U1"/>
</dbReference>
<dbReference type="Pfam" id="PF08338">
    <property type="entry name" value="DUF1731"/>
    <property type="match status" value="1"/>
</dbReference>
<dbReference type="InterPro" id="IPR001509">
    <property type="entry name" value="Epimerase_deHydtase"/>
</dbReference>
<dbReference type="Pfam" id="PF01370">
    <property type="entry name" value="Epimerase"/>
    <property type="match status" value="1"/>
</dbReference>
<feature type="domain" description="NAD-dependent epimerase/dehydratase" evidence="2">
    <location>
        <begin position="3"/>
        <end position="225"/>
    </location>
</feature>
<evidence type="ECO:0000259" key="2">
    <source>
        <dbReference type="Pfam" id="PF01370"/>
    </source>
</evidence>
<sequence>MKIAIAGGTGFIGQKLTNHLISVGHSIYILTRDASNKPAKPNVTYIEWLTDGTEPAKSLGQVDAIVNLAGESIGASRWTSERKDQILQSRIQSTQSMVRLIEDLPIKPRVLVNASAIGYYGHSLTHTFTEESKPVEENFLSQVVQRWEQEAEAASVYGVRVTYCRLGVVLDSAEGALTRMLLPFRFFAGGPLGSGEQWLSWIHIDDVVKMFTFAIEHSEIKGPFNLTAPVPLKMNDFGKIVAHVLSRPYWLPAPSFALKLLLGEMSTLVLDGQKVLPHKAETAGYTFLHPSLEPALSNLLNS</sequence>